<keyword evidence="1" id="KW-0472">Membrane</keyword>
<dbReference type="AlphaFoldDB" id="A0A8D8VR02"/>
<name>A0A8D8VR02_9HEMI</name>
<feature type="transmembrane region" description="Helical" evidence="1">
    <location>
        <begin position="40"/>
        <end position="58"/>
    </location>
</feature>
<evidence type="ECO:0000313" key="2">
    <source>
        <dbReference type="EMBL" id="CAG6632488.1"/>
    </source>
</evidence>
<evidence type="ECO:0000256" key="1">
    <source>
        <dbReference type="SAM" id="Phobius"/>
    </source>
</evidence>
<feature type="transmembrane region" description="Helical" evidence="1">
    <location>
        <begin position="64"/>
        <end position="86"/>
    </location>
</feature>
<keyword evidence="1" id="KW-0812">Transmembrane</keyword>
<organism evidence="2">
    <name type="scientific">Cacopsylla melanoneura</name>
    <dbReference type="NCBI Taxonomy" id="428564"/>
    <lineage>
        <taxon>Eukaryota</taxon>
        <taxon>Metazoa</taxon>
        <taxon>Ecdysozoa</taxon>
        <taxon>Arthropoda</taxon>
        <taxon>Hexapoda</taxon>
        <taxon>Insecta</taxon>
        <taxon>Pterygota</taxon>
        <taxon>Neoptera</taxon>
        <taxon>Paraneoptera</taxon>
        <taxon>Hemiptera</taxon>
        <taxon>Sternorrhyncha</taxon>
        <taxon>Psylloidea</taxon>
        <taxon>Psyllidae</taxon>
        <taxon>Psyllinae</taxon>
        <taxon>Cacopsylla</taxon>
    </lineage>
</organism>
<proteinExistence type="predicted"/>
<reference evidence="2" key="1">
    <citation type="submission" date="2021-05" db="EMBL/GenBank/DDBJ databases">
        <authorList>
            <person name="Alioto T."/>
            <person name="Alioto T."/>
            <person name="Gomez Garrido J."/>
        </authorList>
    </citation>
    <scope>NUCLEOTIDE SEQUENCE</scope>
</reference>
<sequence length="104" mass="12707">MHKYIYYVQPTSTRQHKTNQQKNRETNFTLNKKKLKISRIDLFVLFTSVLFITSKIYLCDVNKLWEHFIVHVLWKTPFSLCSFFLWSDFHLKQTMYKSANKYAF</sequence>
<keyword evidence="1" id="KW-1133">Transmembrane helix</keyword>
<accession>A0A8D8VR02</accession>
<protein>
    <submittedName>
        <fullName evidence="2">Uncharacterized protein</fullName>
    </submittedName>
</protein>
<dbReference type="EMBL" id="HBUF01079906">
    <property type="protein sequence ID" value="CAG6632488.1"/>
    <property type="molecule type" value="Transcribed_RNA"/>
</dbReference>